<dbReference type="PANTHER" id="PTHR10039">
    <property type="entry name" value="AMELOGENIN"/>
    <property type="match status" value="1"/>
</dbReference>
<dbReference type="InterPro" id="IPR010829">
    <property type="entry name" value="Cerato-platanin"/>
</dbReference>
<dbReference type="EMBL" id="JAAOAS010000182">
    <property type="protein sequence ID" value="KAF5587243.1"/>
    <property type="molecule type" value="Genomic_DNA"/>
</dbReference>
<keyword evidence="3" id="KW-0964">Secreted</keyword>
<evidence type="ECO:0000313" key="5">
    <source>
        <dbReference type="EMBL" id="KAF5587243.1"/>
    </source>
</evidence>
<feature type="domain" description="DUF7791" evidence="4">
    <location>
        <begin position="540"/>
        <end position="664"/>
    </location>
</feature>
<dbReference type="InterPro" id="IPR056693">
    <property type="entry name" value="DUF7791"/>
</dbReference>
<dbReference type="AlphaFoldDB" id="A0A8H5P3Y4"/>
<dbReference type="Pfam" id="PF07249">
    <property type="entry name" value="Cerato-platanin"/>
    <property type="match status" value="1"/>
</dbReference>
<evidence type="ECO:0000313" key="6">
    <source>
        <dbReference type="Proteomes" id="UP000546213"/>
    </source>
</evidence>
<sequence length="1026" mass="116401">MSSTLQSPSRLGLHLQGYDQVIALSQGNINETLKLHFMRNKKLQEFKAMFPTYGLKGNLSSPSVHLIDKENADQAIFYLNFESGTYYYFEQSSGKAEFDEDGFPLPVGQPTRVKVDVSGWSLAFFVDFSFKRMATVPDKIRNAIELPGSYSVNQLLIDFGTPEILNIAWNHCNTPGVPESYKATCWAEIRMFLGTHLESVLLKENDHNILGYTVKIDAPSDGKTTERRLKEVSEKAPHFPPTSVRLQTINYRPDGKEVEAGGEKSDHNAFLFTEMTQFRKMPSQDLQWSGDWFYGGIGGTLAMSRRIFLDQYLAEKLQPAIASAWNMANDIGNSITQFRDYIPEFQSRDDKEWILKRPRDTNLNMNRGTGVQLTYHDVDENSAEWSDNKSKESLVAMKHYWYNKAELSCFVEPEVGSGKISITTELKTDTQRTVKTQVGSSDLQFICKIQWNATIELKAIEADARLLVRVESKKPIVDVDVVKDIANADGTGEAAEKWKQRIQEGAEHRKKWPLKEGIKGHIEILPRSLEDLFKHILETVDPIYHPKMAGMLRVTAQAVNPLLLDHYWHFEKGFEKLQYAILCPISPYSHEQALTLREQAARRINAMTKGLLEVRNGYVEFLHQTVKDYLGTKEGSNYIDERLRPKHSIWLSILGAFLAQMKTTIYETTQLAGIVRHAPGQNTGQCIQDLHEAFLYATLAARAPDDVNQVVKYLDKYERSLQYMQETSQVTVDALTPYDHRLPFREELLKHNLPFYLEKKLEHDPDYFGIFDRSPLFTALMPIVPCPLPERPDPCIRMVEILLQKGIDPNDPMTTGKTFKPLSPLQLFISRELEHTEGYNSLIALLESYSMKPRLSRLASSSRLQDAYLQTGYDYFLRIFKHCNYCGFYDDDTASVTELACWKSGRIIEGQDWAKLGEVTYQIAGHEGVDGPDSPLCGSCWSLSYGATSRSVLVLNSAQAGSGFETSLTVMNSLTGGHAERLGRVNATAFQTELLDCGVAKEPTEEELKMVVGGNWYSNWFYNNLT</sequence>
<dbReference type="CDD" id="cd22778">
    <property type="entry name" value="DPBB_CEPL-like"/>
    <property type="match status" value="1"/>
</dbReference>
<evidence type="ECO:0000256" key="3">
    <source>
        <dbReference type="ARBA" id="ARBA00022525"/>
    </source>
</evidence>
<comment type="subcellular location">
    <subcellularLocation>
        <location evidence="1">Secreted</location>
    </subcellularLocation>
</comment>
<comment type="similarity">
    <text evidence="2">Belongs to the cerato-platanin family.</text>
</comment>
<dbReference type="Proteomes" id="UP000546213">
    <property type="component" value="Unassembled WGS sequence"/>
</dbReference>
<evidence type="ECO:0000256" key="2">
    <source>
        <dbReference type="ARBA" id="ARBA00010421"/>
    </source>
</evidence>
<organism evidence="5 6">
    <name type="scientific">Fusarium pseudocircinatum</name>
    <dbReference type="NCBI Taxonomy" id="56676"/>
    <lineage>
        <taxon>Eukaryota</taxon>
        <taxon>Fungi</taxon>
        <taxon>Dikarya</taxon>
        <taxon>Ascomycota</taxon>
        <taxon>Pezizomycotina</taxon>
        <taxon>Sordariomycetes</taxon>
        <taxon>Hypocreomycetidae</taxon>
        <taxon>Hypocreales</taxon>
        <taxon>Nectriaceae</taxon>
        <taxon>Fusarium</taxon>
        <taxon>Fusarium fujikuroi species complex</taxon>
    </lineage>
</organism>
<name>A0A8H5P3Y4_9HYPO</name>
<dbReference type="Pfam" id="PF25053">
    <property type="entry name" value="DUF7791"/>
    <property type="match status" value="1"/>
</dbReference>
<evidence type="ECO:0000259" key="4">
    <source>
        <dbReference type="Pfam" id="PF25053"/>
    </source>
</evidence>
<accession>A0A8H5P3Y4</accession>
<protein>
    <recommendedName>
        <fullName evidence="4">DUF7791 domain-containing protein</fullName>
    </recommendedName>
</protein>
<gene>
    <name evidence="5" type="ORF">FPCIR_7651</name>
</gene>
<dbReference type="InterPro" id="IPR036908">
    <property type="entry name" value="RlpA-like_sf"/>
</dbReference>
<evidence type="ECO:0000256" key="1">
    <source>
        <dbReference type="ARBA" id="ARBA00004613"/>
    </source>
</evidence>
<proteinExistence type="inferred from homology"/>
<reference evidence="5 6" key="1">
    <citation type="submission" date="2020-05" db="EMBL/GenBank/DDBJ databases">
        <title>Identification and distribution of gene clusters putatively required for synthesis of sphingolipid metabolism inhibitors in phylogenetically diverse species of the filamentous fungus Fusarium.</title>
        <authorList>
            <person name="Kim H.-S."/>
            <person name="Busman M."/>
            <person name="Brown D.W."/>
            <person name="Divon H."/>
            <person name="Uhlig S."/>
            <person name="Proctor R.H."/>
        </authorList>
    </citation>
    <scope>NUCLEOTIDE SEQUENCE [LARGE SCALE GENOMIC DNA]</scope>
    <source>
        <strain evidence="5 6">NRRL 36939</strain>
    </source>
</reference>
<dbReference type="PANTHER" id="PTHR10039:SF5">
    <property type="entry name" value="NACHT DOMAIN-CONTAINING PROTEIN"/>
    <property type="match status" value="1"/>
</dbReference>
<dbReference type="OrthoDB" id="4898945at2759"/>
<dbReference type="GO" id="GO:0005576">
    <property type="term" value="C:extracellular region"/>
    <property type="evidence" value="ECO:0007669"/>
    <property type="project" value="UniProtKB-SubCell"/>
</dbReference>
<comment type="caution">
    <text evidence="5">The sequence shown here is derived from an EMBL/GenBank/DDBJ whole genome shotgun (WGS) entry which is preliminary data.</text>
</comment>
<keyword evidence="6" id="KW-1185">Reference proteome</keyword>
<dbReference type="Gene3D" id="2.40.40.10">
    <property type="entry name" value="RlpA-like domain"/>
    <property type="match status" value="1"/>
</dbReference>